<dbReference type="Gene3D" id="3.40.1780.10">
    <property type="entry name" value="QueA-like"/>
    <property type="match status" value="1"/>
</dbReference>
<evidence type="ECO:0000256" key="4">
    <source>
        <dbReference type="ARBA" id="ARBA00022785"/>
    </source>
</evidence>
<dbReference type="PANTHER" id="PTHR30307:SF0">
    <property type="entry name" value="S-ADENOSYLMETHIONINE:TRNA RIBOSYLTRANSFERASE-ISOMERASE"/>
    <property type="match status" value="1"/>
</dbReference>
<dbReference type="SUPFAM" id="SSF111337">
    <property type="entry name" value="QueA-like"/>
    <property type="match status" value="1"/>
</dbReference>
<accession>A0A398B7S4</accession>
<dbReference type="GO" id="GO:0051075">
    <property type="term" value="F:S-adenosylmethionine:tRNA ribosyltransferase-isomerase activity"/>
    <property type="evidence" value="ECO:0007669"/>
    <property type="project" value="TreeGrafter"/>
</dbReference>
<keyword evidence="4" id="KW-0671">Queuosine biosynthesis</keyword>
<proteinExistence type="predicted"/>
<protein>
    <submittedName>
        <fullName evidence="6">S-adenosylmethionine:tRNA ribosyltransferase-isomerase</fullName>
    </submittedName>
</protein>
<dbReference type="GO" id="GO:0008616">
    <property type="term" value="P:tRNA queuosine(34) biosynthetic process"/>
    <property type="evidence" value="ECO:0007669"/>
    <property type="project" value="UniProtKB-KW"/>
</dbReference>
<dbReference type="InterPro" id="IPR003699">
    <property type="entry name" value="QueA"/>
</dbReference>
<dbReference type="Gene3D" id="2.40.10.240">
    <property type="entry name" value="QueA-like"/>
    <property type="match status" value="1"/>
</dbReference>
<organism evidence="6 7">
    <name type="scientific">Mesobacillus zeae</name>
    <dbReference type="NCBI Taxonomy" id="1917180"/>
    <lineage>
        <taxon>Bacteria</taxon>
        <taxon>Bacillati</taxon>
        <taxon>Bacillota</taxon>
        <taxon>Bacilli</taxon>
        <taxon>Bacillales</taxon>
        <taxon>Bacillaceae</taxon>
        <taxon>Mesobacillus</taxon>
    </lineage>
</organism>
<dbReference type="Proteomes" id="UP000265816">
    <property type="component" value="Unassembled WGS sequence"/>
</dbReference>
<evidence type="ECO:0000256" key="5">
    <source>
        <dbReference type="SAM" id="MobiDB-lite"/>
    </source>
</evidence>
<comment type="caution">
    <text evidence="6">The sequence shown here is derived from an EMBL/GenBank/DDBJ whole genome shotgun (WGS) entry which is preliminary data.</text>
</comment>
<reference evidence="6 7" key="1">
    <citation type="submission" date="2018-08" db="EMBL/GenBank/DDBJ databases">
        <title>Bacillus jemisoniae sp. nov., Bacillus chryseoplanitiae sp. nov., Bacillus resnikiae sp. nov., and Bacillus frankliniae sp. nov., isolated from Viking spacecraft and associated surfaces.</title>
        <authorList>
            <person name="Seuylemezian A."/>
            <person name="Vaishampayan P."/>
        </authorList>
    </citation>
    <scope>NUCLEOTIDE SEQUENCE [LARGE SCALE GENOMIC DNA]</scope>
    <source>
        <strain evidence="6 7">JJ-247</strain>
    </source>
</reference>
<gene>
    <name evidence="6" type="ORF">D1970_10055</name>
</gene>
<name>A0A398B7S4_9BACI</name>
<dbReference type="PANTHER" id="PTHR30307">
    <property type="entry name" value="S-ADENOSYLMETHIONINE:TRNA RIBOSYLTRANSFERASE-ISOMERASE"/>
    <property type="match status" value="1"/>
</dbReference>
<keyword evidence="2 6" id="KW-0808">Transferase</keyword>
<keyword evidence="6" id="KW-0413">Isomerase</keyword>
<dbReference type="InterPro" id="IPR042119">
    <property type="entry name" value="QueA_dom2"/>
</dbReference>
<evidence type="ECO:0000256" key="2">
    <source>
        <dbReference type="ARBA" id="ARBA00022679"/>
    </source>
</evidence>
<sequence length="341" mass="38972">MTHAFNFHLPSSLNATQPPERRGVRRDHVRMMVLDKSSGHINHDRFINLEKHLQPGDLLVLNNSRTLPAVLTATRKRHNERTPTRIEIRLARRISENTWDVLPVGEEVRNEDILEFLPELSAKVITEVSGSPIKTICFTKKGADLLERIYSIGEPIRYEYIYQDWPLEYYQTVFASKPGSVEMPSAGRAFSWEVLFKLQKKGVRLAFIQLHTGLSYLLDDKWNTSPEENNEEFAIESTVMKNIYETKVSGGRVIAVGTTVVRALETAAKTGDLSGWTNLYIHNKYPLKIADGILTGFHEPKASHLDMLEAFVPRPLLFSAYEKAIKHGYLWHEFGDMNLIL</sequence>
<evidence type="ECO:0000313" key="6">
    <source>
        <dbReference type="EMBL" id="RID85857.1"/>
    </source>
</evidence>
<keyword evidence="1" id="KW-0963">Cytoplasm</keyword>
<evidence type="ECO:0000256" key="3">
    <source>
        <dbReference type="ARBA" id="ARBA00022691"/>
    </source>
</evidence>
<feature type="region of interest" description="Disordered" evidence="5">
    <location>
        <begin position="1"/>
        <end position="23"/>
    </location>
</feature>
<keyword evidence="7" id="KW-1185">Reference proteome</keyword>
<dbReference type="InterPro" id="IPR036100">
    <property type="entry name" value="QueA_sf"/>
</dbReference>
<dbReference type="EMBL" id="QWVT01000015">
    <property type="protein sequence ID" value="RID85857.1"/>
    <property type="molecule type" value="Genomic_DNA"/>
</dbReference>
<dbReference type="InterPro" id="IPR042118">
    <property type="entry name" value="QueA_dom1"/>
</dbReference>
<dbReference type="RefSeq" id="WP_119112710.1">
    <property type="nucleotide sequence ID" value="NZ_CBCSEO010000002.1"/>
</dbReference>
<dbReference type="Pfam" id="PF02547">
    <property type="entry name" value="Queuosine_synth"/>
    <property type="match status" value="1"/>
</dbReference>
<dbReference type="OrthoDB" id="9783887at2"/>
<evidence type="ECO:0000256" key="1">
    <source>
        <dbReference type="ARBA" id="ARBA00022490"/>
    </source>
</evidence>
<dbReference type="AlphaFoldDB" id="A0A398B7S4"/>
<evidence type="ECO:0000313" key="7">
    <source>
        <dbReference type="Proteomes" id="UP000265816"/>
    </source>
</evidence>
<keyword evidence="3" id="KW-0949">S-adenosyl-L-methionine</keyword>